<comment type="caution">
    <text evidence="2">The sequence shown here is derived from an EMBL/GenBank/DDBJ whole genome shotgun (WGS) entry which is preliminary data.</text>
</comment>
<sequence length="331" mass="36968">MQSDSSRYINSVSDLYGDDEIELLLQDITELEPTSCKVEDIQDFEIAGSRTGALSAAGDCAGGCECETPIGTINSWDSHSHYRRRVSPDLSLYSGVIVYCDHTHLKTPTGVVRVLLVITTVACLACLCSSGTVKVGLFMLPLVGRLRLMMFVTILSLLITCVLLFLDISHVVYLFPFNWGKVNAYFYVSLSVLFLIASSLIFHMIFLSEAFSWVPKWTHHQLLVTGCLGYVCCMESLILTIIQKCSRTQYEPVAEEPNLNLQERQASLPNTPDHVIKATANQTTHNYTPIVKYPKYPMAVPSTSKHEPTNSYYIDDVQPCSSKSEDHYRIA</sequence>
<dbReference type="EMBL" id="JASPKY010000516">
    <property type="protein sequence ID" value="KAK9694326.1"/>
    <property type="molecule type" value="Genomic_DNA"/>
</dbReference>
<feature type="transmembrane region" description="Helical" evidence="1">
    <location>
        <begin position="185"/>
        <end position="207"/>
    </location>
</feature>
<proteinExistence type="predicted"/>
<feature type="transmembrane region" description="Helical" evidence="1">
    <location>
        <begin position="219"/>
        <end position="242"/>
    </location>
</feature>
<evidence type="ECO:0000313" key="2">
    <source>
        <dbReference type="EMBL" id="KAK9694326.1"/>
    </source>
</evidence>
<organism evidence="2 3">
    <name type="scientific">Popillia japonica</name>
    <name type="common">Japanese beetle</name>
    <dbReference type="NCBI Taxonomy" id="7064"/>
    <lineage>
        <taxon>Eukaryota</taxon>
        <taxon>Metazoa</taxon>
        <taxon>Ecdysozoa</taxon>
        <taxon>Arthropoda</taxon>
        <taxon>Hexapoda</taxon>
        <taxon>Insecta</taxon>
        <taxon>Pterygota</taxon>
        <taxon>Neoptera</taxon>
        <taxon>Endopterygota</taxon>
        <taxon>Coleoptera</taxon>
        <taxon>Polyphaga</taxon>
        <taxon>Scarabaeiformia</taxon>
        <taxon>Scarabaeidae</taxon>
        <taxon>Rutelinae</taxon>
        <taxon>Popillia</taxon>
    </lineage>
</organism>
<name>A0AAW1IWI2_POPJA</name>
<dbReference type="PANTHER" id="PTHR22776">
    <property type="entry name" value="MARVEL-CONTAINING POTENTIAL LIPID RAFT-ASSOCIATED PROTEIN"/>
    <property type="match status" value="1"/>
</dbReference>
<accession>A0AAW1IWI2</accession>
<keyword evidence="3" id="KW-1185">Reference proteome</keyword>
<keyword evidence="1" id="KW-0472">Membrane</keyword>
<keyword evidence="1" id="KW-0812">Transmembrane</keyword>
<evidence type="ECO:0008006" key="4">
    <source>
        <dbReference type="Google" id="ProtNLM"/>
    </source>
</evidence>
<gene>
    <name evidence="2" type="ORF">QE152_g33601</name>
</gene>
<dbReference type="InterPro" id="IPR050578">
    <property type="entry name" value="MARVEL-CKLF_proteins"/>
</dbReference>
<reference evidence="2 3" key="1">
    <citation type="journal article" date="2024" name="BMC Genomics">
        <title>De novo assembly and annotation of Popillia japonica's genome with initial clues to its potential as an invasive pest.</title>
        <authorList>
            <person name="Cucini C."/>
            <person name="Boschi S."/>
            <person name="Funari R."/>
            <person name="Cardaioli E."/>
            <person name="Iannotti N."/>
            <person name="Marturano G."/>
            <person name="Paoli F."/>
            <person name="Bruttini M."/>
            <person name="Carapelli A."/>
            <person name="Frati F."/>
            <person name="Nardi F."/>
        </authorList>
    </citation>
    <scope>NUCLEOTIDE SEQUENCE [LARGE SCALE GENOMIC DNA]</scope>
    <source>
        <strain evidence="2">DMR45628</strain>
    </source>
</reference>
<feature type="transmembrane region" description="Helical" evidence="1">
    <location>
        <begin position="114"/>
        <end position="142"/>
    </location>
</feature>
<dbReference type="Proteomes" id="UP001458880">
    <property type="component" value="Unassembled WGS sequence"/>
</dbReference>
<protein>
    <recommendedName>
        <fullName evidence="4">MARVEL domain-containing protein</fullName>
    </recommendedName>
</protein>
<evidence type="ECO:0000313" key="3">
    <source>
        <dbReference type="Proteomes" id="UP001458880"/>
    </source>
</evidence>
<evidence type="ECO:0000256" key="1">
    <source>
        <dbReference type="SAM" id="Phobius"/>
    </source>
</evidence>
<keyword evidence="1" id="KW-1133">Transmembrane helix</keyword>
<feature type="transmembrane region" description="Helical" evidence="1">
    <location>
        <begin position="148"/>
        <end position="173"/>
    </location>
</feature>
<dbReference type="AlphaFoldDB" id="A0AAW1IWI2"/>
<dbReference type="GO" id="GO:0016020">
    <property type="term" value="C:membrane"/>
    <property type="evidence" value="ECO:0007669"/>
    <property type="project" value="TreeGrafter"/>
</dbReference>
<dbReference type="PANTHER" id="PTHR22776:SF102">
    <property type="entry name" value="RH30783P"/>
    <property type="match status" value="1"/>
</dbReference>